<reference evidence="6" key="1">
    <citation type="submission" date="2023-08" db="EMBL/GenBank/DDBJ databases">
        <authorList>
            <person name="Messyasz A."/>
            <person name="Mannisto M.K."/>
            <person name="Kerkhof L.J."/>
            <person name="Haggblom M."/>
        </authorList>
    </citation>
    <scope>NUCLEOTIDE SEQUENCE</scope>
    <source>
        <strain evidence="6">M8UP23</strain>
    </source>
</reference>
<dbReference type="PANTHER" id="PTHR34298">
    <property type="entry name" value="SEGREGATION AND CONDENSATION PROTEIN B"/>
    <property type="match status" value="1"/>
</dbReference>
<feature type="compositionally biased region" description="Low complexity" evidence="5">
    <location>
        <begin position="163"/>
        <end position="174"/>
    </location>
</feature>
<dbReference type="InterPro" id="IPR036388">
    <property type="entry name" value="WH-like_DNA-bd_sf"/>
</dbReference>
<feature type="region of interest" description="Disordered" evidence="5">
    <location>
        <begin position="110"/>
        <end position="136"/>
    </location>
</feature>
<evidence type="ECO:0000256" key="3">
    <source>
        <dbReference type="ARBA" id="ARBA00022829"/>
    </source>
</evidence>
<feature type="compositionally biased region" description="Low complexity" evidence="5">
    <location>
        <begin position="386"/>
        <end position="402"/>
    </location>
</feature>
<dbReference type="InterPro" id="IPR005234">
    <property type="entry name" value="ScpB_csome_segregation"/>
</dbReference>
<dbReference type="SUPFAM" id="SSF46785">
    <property type="entry name" value="Winged helix' DNA-binding domain"/>
    <property type="match status" value="2"/>
</dbReference>
<dbReference type="InterPro" id="IPR036390">
    <property type="entry name" value="WH_DNA-bd_sf"/>
</dbReference>
<feature type="region of interest" description="Disordered" evidence="5">
    <location>
        <begin position="361"/>
        <end position="451"/>
    </location>
</feature>
<keyword evidence="3" id="KW-0159">Chromosome partition</keyword>
<name>A0AAU7Z7R4_9BACT</name>
<feature type="compositionally biased region" description="Basic and acidic residues" evidence="5">
    <location>
        <begin position="110"/>
        <end position="128"/>
    </location>
</feature>
<feature type="region of interest" description="Disordered" evidence="5">
    <location>
        <begin position="151"/>
        <end position="194"/>
    </location>
</feature>
<keyword evidence="4" id="KW-0131">Cell cycle</keyword>
<dbReference type="KEGG" id="temp:RBB75_10725"/>
<dbReference type="GO" id="GO:0051301">
    <property type="term" value="P:cell division"/>
    <property type="evidence" value="ECO:0007669"/>
    <property type="project" value="UniProtKB-KW"/>
</dbReference>
<evidence type="ECO:0000256" key="1">
    <source>
        <dbReference type="ARBA" id="ARBA00022490"/>
    </source>
</evidence>
<dbReference type="AlphaFoldDB" id="A0AAU7Z7R4"/>
<protein>
    <submittedName>
        <fullName evidence="6">SMC-Scp complex subunit ScpB</fullName>
    </submittedName>
</protein>
<keyword evidence="2" id="KW-0132">Cell division</keyword>
<dbReference type="Pfam" id="PF04079">
    <property type="entry name" value="SMC_ScpB"/>
    <property type="match status" value="1"/>
</dbReference>
<dbReference type="EMBL" id="CP132932">
    <property type="protein sequence ID" value="XCB24934.1"/>
    <property type="molecule type" value="Genomic_DNA"/>
</dbReference>
<evidence type="ECO:0000256" key="4">
    <source>
        <dbReference type="ARBA" id="ARBA00023306"/>
    </source>
</evidence>
<feature type="compositionally biased region" description="Basic and acidic residues" evidence="5">
    <location>
        <begin position="442"/>
        <end position="451"/>
    </location>
</feature>
<organism evidence="6">
    <name type="scientific">Tunturiibacter empetritectus</name>
    <dbReference type="NCBI Taxonomy" id="3069691"/>
    <lineage>
        <taxon>Bacteria</taxon>
        <taxon>Pseudomonadati</taxon>
        <taxon>Acidobacteriota</taxon>
        <taxon>Terriglobia</taxon>
        <taxon>Terriglobales</taxon>
        <taxon>Acidobacteriaceae</taxon>
        <taxon>Tunturiibacter</taxon>
    </lineage>
</organism>
<dbReference type="PANTHER" id="PTHR34298:SF2">
    <property type="entry name" value="SEGREGATION AND CONDENSATION PROTEIN B"/>
    <property type="match status" value="1"/>
</dbReference>
<evidence type="ECO:0000256" key="5">
    <source>
        <dbReference type="SAM" id="MobiDB-lite"/>
    </source>
</evidence>
<dbReference type="GO" id="GO:0051304">
    <property type="term" value="P:chromosome separation"/>
    <property type="evidence" value="ECO:0007669"/>
    <property type="project" value="InterPro"/>
</dbReference>
<feature type="compositionally biased region" description="Polar residues" evidence="5">
    <location>
        <begin position="175"/>
        <end position="186"/>
    </location>
</feature>
<evidence type="ECO:0000256" key="2">
    <source>
        <dbReference type="ARBA" id="ARBA00022618"/>
    </source>
</evidence>
<accession>A0AAU7Z7R4</accession>
<dbReference type="NCBIfam" id="TIGR00281">
    <property type="entry name" value="SMC-Scp complex subunit ScpB"/>
    <property type="match status" value="1"/>
</dbReference>
<sequence length="451" mass="48329">MSLKAKIEAVIYASEEPVTLAQLAGLLGHEAQAELDHLDSAQHSLALDDAAGSSLEPRSLDEDDLNSEVLTGAAANQVEFHAQAEPDAEAQPQGEELDARHAEELHRHLHEAAAQEAAHARALREHAAADAAAMSTADDLDADLEANQEAPAKAGLPADAVSEAEATEASAATEQGTDPSAESASANKDDKKLAREAREKDRRLREYFRIILDQLIADYATSERGLEIREVAGGYRLATKPEYHDAVRGFVKSLKPPLKLSLQALETLAVVAYKQPVTAPEVSEIRGVDSGGVLGSLMTRKLVATAGRKQVIGRPILYKTTRDFLLRFGLKDINELPSIEEFEKMAGELAEQEEIPMEHHAPESAGDLEPEKNQTEPQADGDSGRGNDSNGNNGSNDGGENSETAGEEAIVDGRLSGLPPNYDTDQTVDGEDSPALDAEIQSEQRHHSEEG</sequence>
<keyword evidence="1" id="KW-0963">Cytoplasm</keyword>
<dbReference type="Gene3D" id="1.10.10.10">
    <property type="entry name" value="Winged helix-like DNA-binding domain superfamily/Winged helix DNA-binding domain"/>
    <property type="match status" value="3"/>
</dbReference>
<reference evidence="6" key="2">
    <citation type="journal article" date="2024" name="Environ. Microbiol.">
        <title>Genome analysis and description of Tunturibacter gen. nov. expands the diversity of Terriglobia in tundra soils.</title>
        <authorList>
            <person name="Messyasz A."/>
            <person name="Mannisto M.K."/>
            <person name="Kerkhof L.J."/>
            <person name="Haggblom M.M."/>
        </authorList>
    </citation>
    <scope>NUCLEOTIDE SEQUENCE</scope>
    <source>
        <strain evidence="6">M8UP23</strain>
    </source>
</reference>
<gene>
    <name evidence="6" type="primary">scpB</name>
    <name evidence="6" type="ORF">RBB75_10725</name>
</gene>
<proteinExistence type="predicted"/>
<evidence type="ECO:0000313" key="6">
    <source>
        <dbReference type="EMBL" id="XCB24934.1"/>
    </source>
</evidence>
<dbReference type="RefSeq" id="WP_353068098.1">
    <property type="nucleotide sequence ID" value="NZ_CP132932.1"/>
</dbReference>